<feature type="region of interest" description="Disordered" evidence="1">
    <location>
        <begin position="93"/>
        <end position="119"/>
    </location>
</feature>
<accession>A0ABV7QGN3</accession>
<protein>
    <submittedName>
        <fullName evidence="2">Uncharacterized protein</fullName>
    </submittedName>
</protein>
<dbReference type="Proteomes" id="UP001595764">
    <property type="component" value="Unassembled WGS sequence"/>
</dbReference>
<feature type="compositionally biased region" description="Basic and acidic residues" evidence="1">
    <location>
        <begin position="107"/>
        <end position="119"/>
    </location>
</feature>
<name>A0ABV7QGN3_9PSEU</name>
<dbReference type="EMBL" id="JBHRWI010000016">
    <property type="protein sequence ID" value="MFC3511029.1"/>
    <property type="molecule type" value="Genomic_DNA"/>
</dbReference>
<evidence type="ECO:0000313" key="3">
    <source>
        <dbReference type="Proteomes" id="UP001595764"/>
    </source>
</evidence>
<proteinExistence type="predicted"/>
<evidence type="ECO:0000256" key="1">
    <source>
        <dbReference type="SAM" id="MobiDB-lite"/>
    </source>
</evidence>
<reference evidence="3" key="1">
    <citation type="journal article" date="2019" name="Int. J. Syst. Evol. Microbiol.">
        <title>The Global Catalogue of Microorganisms (GCM) 10K type strain sequencing project: providing services to taxonomists for standard genome sequencing and annotation.</title>
        <authorList>
            <consortium name="The Broad Institute Genomics Platform"/>
            <consortium name="The Broad Institute Genome Sequencing Center for Infectious Disease"/>
            <person name="Wu L."/>
            <person name="Ma J."/>
        </authorList>
    </citation>
    <scope>NUCLEOTIDE SEQUENCE [LARGE SCALE GENOMIC DNA]</scope>
    <source>
        <strain evidence="3">CGMCC 4.7682</strain>
    </source>
</reference>
<dbReference type="RefSeq" id="WP_377869939.1">
    <property type="nucleotide sequence ID" value="NZ_JBHMAY010000017.1"/>
</dbReference>
<organism evidence="2 3">
    <name type="scientific">Amycolatopsis halotolerans</name>
    <dbReference type="NCBI Taxonomy" id="330083"/>
    <lineage>
        <taxon>Bacteria</taxon>
        <taxon>Bacillati</taxon>
        <taxon>Actinomycetota</taxon>
        <taxon>Actinomycetes</taxon>
        <taxon>Pseudonocardiales</taxon>
        <taxon>Pseudonocardiaceae</taxon>
        <taxon>Amycolatopsis</taxon>
    </lineage>
</organism>
<keyword evidence="3" id="KW-1185">Reference proteome</keyword>
<comment type="caution">
    <text evidence="2">The sequence shown here is derived from an EMBL/GenBank/DDBJ whole genome shotgun (WGS) entry which is preliminary data.</text>
</comment>
<evidence type="ECO:0000313" key="2">
    <source>
        <dbReference type="EMBL" id="MFC3511029.1"/>
    </source>
</evidence>
<gene>
    <name evidence="2" type="ORF">ACFORO_12705</name>
</gene>
<sequence length="119" mass="12910">MTAWLVGSREHITPEQARDAVAWLSDTLGTQAADRIRTGGLIGHPDAPDVTFDEGVEHYSGASQFTLSIMLLNGALVSTLAMGDPEWLRQLTSNRQDHRTKPQSCACRKDGVHGHESSA</sequence>